<protein>
    <submittedName>
        <fullName evidence="1">Uncharacterized protein</fullName>
    </submittedName>
</protein>
<dbReference type="OrthoDB" id="4545834at2"/>
<name>A0A2G5PQH6_MYCCE</name>
<dbReference type="RefSeq" id="WP_099539502.1">
    <property type="nucleotide sequence ID" value="NZ_PDKV01000002.1"/>
</dbReference>
<comment type="caution">
    <text evidence="1">The sequence shown here is derived from an EMBL/GenBank/DDBJ whole genome shotgun (WGS) entry which is preliminary data.</text>
</comment>
<dbReference type="AlphaFoldDB" id="A0A2G5PQH6"/>
<proteinExistence type="predicted"/>
<dbReference type="EMBL" id="PDKV01000002">
    <property type="protein sequence ID" value="PIB80567.1"/>
    <property type="molecule type" value="Genomic_DNA"/>
</dbReference>
<gene>
    <name evidence="1" type="ORF">CQY23_03230</name>
</gene>
<evidence type="ECO:0000313" key="2">
    <source>
        <dbReference type="Proteomes" id="UP000230971"/>
    </source>
</evidence>
<accession>A0A2G5PQH6</accession>
<organism evidence="1 2">
    <name type="scientific">Mycobacterium celatum</name>
    <dbReference type="NCBI Taxonomy" id="28045"/>
    <lineage>
        <taxon>Bacteria</taxon>
        <taxon>Bacillati</taxon>
        <taxon>Actinomycetota</taxon>
        <taxon>Actinomycetes</taxon>
        <taxon>Mycobacteriales</taxon>
        <taxon>Mycobacteriaceae</taxon>
        <taxon>Mycobacterium</taxon>
    </lineage>
</organism>
<evidence type="ECO:0000313" key="1">
    <source>
        <dbReference type="EMBL" id="PIB80567.1"/>
    </source>
</evidence>
<reference evidence="1 2" key="1">
    <citation type="journal article" date="2017" name="Infect. Genet. Evol.">
        <title>The new phylogeny of the genus Mycobacterium: The old and the news.</title>
        <authorList>
            <person name="Tortoli E."/>
            <person name="Fedrizzi T."/>
            <person name="Meehan C.J."/>
            <person name="Trovato A."/>
            <person name="Grottola A."/>
            <person name="Giacobazzi E."/>
            <person name="Serpini G.F."/>
            <person name="Tagliazucchi S."/>
            <person name="Fabio A."/>
            <person name="Bettua C."/>
            <person name="Bertorelli R."/>
            <person name="Frascaro F."/>
            <person name="De Sanctis V."/>
            <person name="Pecorari M."/>
            <person name="Jousson O."/>
            <person name="Segata N."/>
            <person name="Cirillo D.M."/>
        </authorList>
    </citation>
    <scope>NUCLEOTIDE SEQUENCE [LARGE SCALE GENOMIC DNA]</scope>
    <source>
        <strain evidence="1 2">NCTC 12882</strain>
    </source>
</reference>
<dbReference type="Proteomes" id="UP000230971">
    <property type="component" value="Unassembled WGS sequence"/>
</dbReference>
<sequence>MTTYPVIAATGSSIVLPQGADDLLSGDIQNIWFTSPDSNSQFYLSGAMAPWPGIQDGIILSGGLSGLTPGFKHIDLKGARQPGVTWTGTVYDTCNLTMQLEAHANTPQGMSKLVSEWIGAWKPTLQGKLEYWTLDRGYWWFPARWGEPWSDQLQKLPRLVLYQAFTHKIRNDLAFWLGMPSTDQFPRSKNGWTGSGSGWLQLLNIGDQDEGGYPSILCYGPGTFAFSNGPGSTTMITFGPLEAGQIVQFNTLPRLPRVVDLTPPGAVQQPSLTPTQKLIEALVNFVSGNNVPPLLQQFESLFGILPPQGPLNSLVTGNYTNPIPGVTQPKYAQVASIACSITGGTPASKMVASVTPMRVWPE</sequence>